<reference evidence="1 2" key="1">
    <citation type="journal article" date="2020" name="ISME J.">
        <title>Comparative genomics reveals insights into cyanobacterial evolution and habitat adaptation.</title>
        <authorList>
            <person name="Chen M.Y."/>
            <person name="Teng W.K."/>
            <person name="Zhao L."/>
            <person name="Hu C.X."/>
            <person name="Zhou Y.K."/>
            <person name="Han B.P."/>
            <person name="Song L.R."/>
            <person name="Shu W.S."/>
        </authorList>
    </citation>
    <scope>NUCLEOTIDE SEQUENCE [LARGE SCALE GENOMIC DNA]</scope>
    <source>
        <strain evidence="1 2">FACHB-1370</strain>
    </source>
</reference>
<dbReference type="InterPro" id="IPR036397">
    <property type="entry name" value="RNaseH_sf"/>
</dbReference>
<sequence length="70" mass="7981">MLDQYPQSRIAIIWDGATYHRSQAVKDDLKSVNQELDESHWKVTCISFAANDPTQNPIEDIWFEALGVSS</sequence>
<accession>A0ABR8E9V2</accession>
<proteinExistence type="predicted"/>
<dbReference type="EMBL" id="JACJSK010000001">
    <property type="protein sequence ID" value="MBD2542357.1"/>
    <property type="molecule type" value="Genomic_DNA"/>
</dbReference>
<protein>
    <submittedName>
        <fullName evidence="1">Transposase</fullName>
    </submittedName>
</protein>
<comment type="caution">
    <text evidence="1">The sequence shown here is derived from an EMBL/GenBank/DDBJ whole genome shotgun (WGS) entry which is preliminary data.</text>
</comment>
<organism evidence="1 2">
    <name type="scientific">Planktothricoides raciborskii FACHB-1370</name>
    <dbReference type="NCBI Taxonomy" id="2949576"/>
    <lineage>
        <taxon>Bacteria</taxon>
        <taxon>Bacillati</taxon>
        <taxon>Cyanobacteriota</taxon>
        <taxon>Cyanophyceae</taxon>
        <taxon>Oscillatoriophycideae</taxon>
        <taxon>Oscillatoriales</taxon>
        <taxon>Oscillatoriaceae</taxon>
        <taxon>Planktothricoides</taxon>
    </lineage>
</organism>
<keyword evidence="2" id="KW-1185">Reference proteome</keyword>
<evidence type="ECO:0000313" key="1">
    <source>
        <dbReference type="EMBL" id="MBD2542357.1"/>
    </source>
</evidence>
<dbReference type="Proteomes" id="UP000641954">
    <property type="component" value="Unassembled WGS sequence"/>
</dbReference>
<evidence type="ECO:0000313" key="2">
    <source>
        <dbReference type="Proteomes" id="UP000641954"/>
    </source>
</evidence>
<dbReference type="Gene3D" id="3.30.420.10">
    <property type="entry name" value="Ribonuclease H-like superfamily/Ribonuclease H"/>
    <property type="match status" value="1"/>
</dbReference>
<gene>
    <name evidence="1" type="ORF">H6G72_00365</name>
</gene>
<name>A0ABR8E9V2_9CYAN</name>